<evidence type="ECO:0000313" key="3">
    <source>
        <dbReference type="Proteomes" id="UP001187192"/>
    </source>
</evidence>
<proteinExistence type="predicted"/>
<dbReference type="EMBL" id="BTGU01000021">
    <property type="protein sequence ID" value="GMN45987.1"/>
    <property type="molecule type" value="Genomic_DNA"/>
</dbReference>
<protein>
    <submittedName>
        <fullName evidence="2">Uncharacterized protein</fullName>
    </submittedName>
</protein>
<keyword evidence="3" id="KW-1185">Reference proteome</keyword>
<dbReference type="Proteomes" id="UP001187192">
    <property type="component" value="Unassembled WGS sequence"/>
</dbReference>
<reference evidence="2" key="1">
    <citation type="submission" date="2023-07" db="EMBL/GenBank/DDBJ databases">
        <title>draft genome sequence of fig (Ficus carica).</title>
        <authorList>
            <person name="Takahashi T."/>
            <person name="Nishimura K."/>
        </authorList>
    </citation>
    <scope>NUCLEOTIDE SEQUENCE</scope>
</reference>
<gene>
    <name evidence="2" type="ORF">TIFTF001_015173</name>
</gene>
<evidence type="ECO:0000256" key="1">
    <source>
        <dbReference type="SAM" id="MobiDB-lite"/>
    </source>
</evidence>
<evidence type="ECO:0000313" key="2">
    <source>
        <dbReference type="EMBL" id="GMN45987.1"/>
    </source>
</evidence>
<dbReference type="AlphaFoldDB" id="A0AA88D8Q0"/>
<sequence>MSILCHRFAFLQGTQEDSPSSNCCSLKMSSFAAKLVALLLLLDIGVNLVTSTLPPYGDRRRPSSHVFDCRGVLRRITARKEGNFGCENVEVVEHKPVPSRSLRVFLSSPPSPIQNGRQGMTNPPPPIA</sequence>
<accession>A0AA88D8Q0</accession>
<organism evidence="2 3">
    <name type="scientific">Ficus carica</name>
    <name type="common">Common fig</name>
    <dbReference type="NCBI Taxonomy" id="3494"/>
    <lineage>
        <taxon>Eukaryota</taxon>
        <taxon>Viridiplantae</taxon>
        <taxon>Streptophyta</taxon>
        <taxon>Embryophyta</taxon>
        <taxon>Tracheophyta</taxon>
        <taxon>Spermatophyta</taxon>
        <taxon>Magnoliopsida</taxon>
        <taxon>eudicotyledons</taxon>
        <taxon>Gunneridae</taxon>
        <taxon>Pentapetalae</taxon>
        <taxon>rosids</taxon>
        <taxon>fabids</taxon>
        <taxon>Rosales</taxon>
        <taxon>Moraceae</taxon>
        <taxon>Ficeae</taxon>
        <taxon>Ficus</taxon>
    </lineage>
</organism>
<name>A0AA88D8Q0_FICCA</name>
<comment type="caution">
    <text evidence="2">The sequence shown here is derived from an EMBL/GenBank/DDBJ whole genome shotgun (WGS) entry which is preliminary data.</text>
</comment>
<feature type="region of interest" description="Disordered" evidence="1">
    <location>
        <begin position="104"/>
        <end position="128"/>
    </location>
</feature>